<dbReference type="Gene3D" id="3.30.70.100">
    <property type="match status" value="1"/>
</dbReference>
<accession>A0AAN6F6A1</accession>
<sequence length="833" mass="92858">MADNTSSLVQLPAELVLDIFAYLEPLDLASVAFTCKTLSTHSYDDRIWQPLINRNLSDPISEPAPLKTFRELFIAHHPYWFLAKRRLWFSDGEHQGKLVAARYEPKTGCIAAYTVAAQRGRHTLEYWEKDREVVIHSFNPKVMLDLGKPVLKLAVDGVKTDDQPDNEPSDRAYALASKYSKEILMETAAEAGLYSSFMLCRTLPESGIHDGTAIWPPLRLPTPTRVRNDTSNGYQSSGHRPTTLNEVSEYHWRLRKWVEFNGRRATPRIIELMSLRSGLPAALGMAGPYFAANLRSSAAGGMGIKMPEDVTTFASLPTECFTPTPQKPWQGLWCGDYSGHGCEFLVILQPDKKDELALPSTMHWLKQWFRAGRRGSESSGSSYSSAQEDLSAQIASPSNTNGSSPASAQEEQSTSAHIADEPADEDLLNLSELPPHQPPTHSPAQQTQPTEPHAVLQGFTEMPYQRTVEEVTDYDNVPTGRLEAIKLTGDPNIPRGEYTWIAPDIGHGGFLRVADEVNFRGARVVRSAGHIAGRGFREDQYTPSQLIMVSHDRLAQFWEGFGHISYYQRVDLNALLSSRDRGSSADEAPNSSNPPFNSLQLSSVIKVSRTRSFDPPPHTQQPEMADARNYYRQPSAKCTAWSYFLPFKPAKTQGPIIGGLEIYTSKSALQSQVDDPEFFQPYHRIVREEGLYAKSEELVAWYLTAGFVARPGRGKEGEGVIISVTKMTCTDRSQVLGVLNDFAPWVQAEEPGVLTYAVFTRPKANEEVMLFVRYEGTKALKMHSGAAEHEVVVEKLKELQRGSETTLWREVEDSFVEETEVGGEDARAGQSKL</sequence>
<evidence type="ECO:0000313" key="6">
    <source>
        <dbReference type="Proteomes" id="UP001168146"/>
    </source>
</evidence>
<dbReference type="EMBL" id="JASUXU010000130">
    <property type="protein sequence ID" value="KAK0304434.1"/>
    <property type="molecule type" value="Genomic_DNA"/>
</dbReference>
<evidence type="ECO:0000313" key="5">
    <source>
        <dbReference type="EMBL" id="KAK0304434.1"/>
    </source>
</evidence>
<gene>
    <name evidence="5" type="ORF">LTR82_017228</name>
</gene>
<dbReference type="InterPro" id="IPR045048">
    <property type="entry name" value="FBXO31/39"/>
</dbReference>
<dbReference type="SUPFAM" id="SSF81383">
    <property type="entry name" value="F-box domain"/>
    <property type="match status" value="1"/>
</dbReference>
<evidence type="ECO:0000259" key="4">
    <source>
        <dbReference type="PROSITE" id="PS50181"/>
    </source>
</evidence>
<dbReference type="Pfam" id="PF12014">
    <property type="entry name" value="Cyclin_D1_bind"/>
    <property type="match status" value="1"/>
</dbReference>
<dbReference type="Proteomes" id="UP001168146">
    <property type="component" value="Unassembled WGS sequence"/>
</dbReference>
<feature type="region of interest" description="Disordered" evidence="3">
    <location>
        <begin position="429"/>
        <end position="451"/>
    </location>
</feature>
<feature type="compositionally biased region" description="Polar residues" evidence="3">
    <location>
        <begin position="386"/>
        <end position="416"/>
    </location>
</feature>
<dbReference type="Gene3D" id="1.20.1280.50">
    <property type="match status" value="1"/>
</dbReference>
<evidence type="ECO:0000256" key="3">
    <source>
        <dbReference type="SAM" id="MobiDB-lite"/>
    </source>
</evidence>
<dbReference type="AlphaFoldDB" id="A0AAN6F6A1"/>
<proteinExistence type="predicted"/>
<keyword evidence="2" id="KW-0833">Ubl conjugation pathway</keyword>
<dbReference type="PROSITE" id="PS50181">
    <property type="entry name" value="FBOX"/>
    <property type="match status" value="1"/>
</dbReference>
<feature type="domain" description="F-box" evidence="4">
    <location>
        <begin position="5"/>
        <end position="51"/>
    </location>
</feature>
<name>A0AAN6F6A1_9PEZI</name>
<protein>
    <recommendedName>
        <fullName evidence="4">F-box domain-containing protein</fullName>
    </recommendedName>
</protein>
<comment type="pathway">
    <text evidence="1">Protein modification; protein ubiquitination.</text>
</comment>
<dbReference type="PANTHER" id="PTHR10706:SF130">
    <property type="entry name" value="F-BOX ONLY PROTEIN 31"/>
    <property type="match status" value="1"/>
</dbReference>
<reference evidence="5" key="1">
    <citation type="submission" date="2021-12" db="EMBL/GenBank/DDBJ databases">
        <title>Black yeast isolated from Biological Soil Crust.</title>
        <authorList>
            <person name="Kurbessoian T."/>
        </authorList>
    </citation>
    <scope>NUCLEOTIDE SEQUENCE</scope>
    <source>
        <strain evidence="5">CCFEE 5208</strain>
    </source>
</reference>
<dbReference type="PANTHER" id="PTHR10706">
    <property type="entry name" value="F-BOX FAMILY PROTEIN"/>
    <property type="match status" value="1"/>
</dbReference>
<dbReference type="InterPro" id="IPR001810">
    <property type="entry name" value="F-box_dom"/>
</dbReference>
<dbReference type="SUPFAM" id="SSF54909">
    <property type="entry name" value="Dimeric alpha+beta barrel"/>
    <property type="match status" value="1"/>
</dbReference>
<evidence type="ECO:0000256" key="1">
    <source>
        <dbReference type="ARBA" id="ARBA00004906"/>
    </source>
</evidence>
<dbReference type="InterPro" id="IPR036047">
    <property type="entry name" value="F-box-like_dom_sf"/>
</dbReference>
<dbReference type="SMART" id="SM00256">
    <property type="entry name" value="FBOX"/>
    <property type="match status" value="1"/>
</dbReference>
<evidence type="ECO:0000256" key="2">
    <source>
        <dbReference type="ARBA" id="ARBA00022786"/>
    </source>
</evidence>
<dbReference type="Pfam" id="PF12937">
    <property type="entry name" value="F-box-like"/>
    <property type="match status" value="1"/>
</dbReference>
<feature type="region of interest" description="Disordered" evidence="3">
    <location>
        <begin position="376"/>
        <end position="417"/>
    </location>
</feature>
<dbReference type="InterPro" id="IPR011008">
    <property type="entry name" value="Dimeric_a/b-barrel"/>
</dbReference>
<organism evidence="5 6">
    <name type="scientific">Friedmanniomyces endolithicus</name>
    <dbReference type="NCBI Taxonomy" id="329885"/>
    <lineage>
        <taxon>Eukaryota</taxon>
        <taxon>Fungi</taxon>
        <taxon>Dikarya</taxon>
        <taxon>Ascomycota</taxon>
        <taxon>Pezizomycotina</taxon>
        <taxon>Dothideomycetes</taxon>
        <taxon>Dothideomycetidae</taxon>
        <taxon>Mycosphaerellales</taxon>
        <taxon>Teratosphaeriaceae</taxon>
        <taxon>Friedmanniomyces</taxon>
    </lineage>
</organism>
<comment type="caution">
    <text evidence="5">The sequence shown here is derived from an EMBL/GenBank/DDBJ whole genome shotgun (WGS) entry which is preliminary data.</text>
</comment>